<dbReference type="AlphaFoldDB" id="A0A5N6KTH1"/>
<evidence type="ECO:0000313" key="3">
    <source>
        <dbReference type="Proteomes" id="UP000327013"/>
    </source>
</evidence>
<dbReference type="Proteomes" id="UP000327013">
    <property type="component" value="Unassembled WGS sequence"/>
</dbReference>
<protein>
    <submittedName>
        <fullName evidence="2">Uncharacterized protein</fullName>
    </submittedName>
</protein>
<organism evidence="2 3">
    <name type="scientific">Carpinus fangiana</name>
    <dbReference type="NCBI Taxonomy" id="176857"/>
    <lineage>
        <taxon>Eukaryota</taxon>
        <taxon>Viridiplantae</taxon>
        <taxon>Streptophyta</taxon>
        <taxon>Embryophyta</taxon>
        <taxon>Tracheophyta</taxon>
        <taxon>Spermatophyta</taxon>
        <taxon>Magnoliopsida</taxon>
        <taxon>eudicotyledons</taxon>
        <taxon>Gunneridae</taxon>
        <taxon>Pentapetalae</taxon>
        <taxon>rosids</taxon>
        <taxon>fabids</taxon>
        <taxon>Fagales</taxon>
        <taxon>Betulaceae</taxon>
        <taxon>Carpinus</taxon>
    </lineage>
</organism>
<accession>A0A5N6KTH1</accession>
<evidence type="ECO:0000256" key="1">
    <source>
        <dbReference type="SAM" id="MobiDB-lite"/>
    </source>
</evidence>
<reference evidence="2 3" key="1">
    <citation type="submission" date="2019-06" db="EMBL/GenBank/DDBJ databases">
        <title>A chromosomal-level reference genome of Carpinus fangiana (Coryloideae, Betulaceae).</title>
        <authorList>
            <person name="Yang X."/>
            <person name="Wang Z."/>
            <person name="Zhang L."/>
            <person name="Hao G."/>
            <person name="Liu J."/>
            <person name="Yang Y."/>
        </authorList>
    </citation>
    <scope>NUCLEOTIDE SEQUENCE [LARGE SCALE GENOMIC DNA]</scope>
    <source>
        <strain evidence="2">Cfa_2016G</strain>
        <tissue evidence="2">Leaf</tissue>
    </source>
</reference>
<sequence>MQILRRLSRSAKDQARVHAGHSFAPPSPFLRTRNAARKQWTANECECDCSGLATLRRRCGAALARARSFCPWGTFAVQSGDSQSMHGGMLDNAGGSAEDRTWKILKDVAAGHWLVE</sequence>
<gene>
    <name evidence="2" type="ORF">FH972_022750</name>
</gene>
<keyword evidence="3" id="KW-1185">Reference proteome</keyword>
<feature type="region of interest" description="Disordered" evidence="1">
    <location>
        <begin position="1"/>
        <end position="28"/>
    </location>
</feature>
<name>A0A5N6KTH1_9ROSI</name>
<comment type="caution">
    <text evidence="2">The sequence shown here is derived from an EMBL/GenBank/DDBJ whole genome shotgun (WGS) entry which is preliminary data.</text>
</comment>
<evidence type="ECO:0000313" key="2">
    <source>
        <dbReference type="EMBL" id="KAB8343160.1"/>
    </source>
</evidence>
<proteinExistence type="predicted"/>
<dbReference type="EMBL" id="VIBQ01000012">
    <property type="protein sequence ID" value="KAB8343160.1"/>
    <property type="molecule type" value="Genomic_DNA"/>
</dbReference>